<dbReference type="InterPro" id="IPR013118">
    <property type="entry name" value="Mannitol_DH_C"/>
</dbReference>
<keyword evidence="2" id="KW-0520">NAD</keyword>
<reference evidence="5 6" key="1">
    <citation type="submission" date="2018-10" db="EMBL/GenBank/DDBJ databases">
        <title>Draft Genome Sequence of Bacteroides sp. KCTC 15687.</title>
        <authorList>
            <person name="Yu S.Y."/>
            <person name="Kim J.S."/>
            <person name="Oh B.S."/>
            <person name="Park S.H."/>
            <person name="Kang S.W."/>
            <person name="Park J.E."/>
            <person name="Choi S.H."/>
            <person name="Han K.I."/>
            <person name="Lee K.C."/>
            <person name="Eom M.K."/>
            <person name="Suh M.K."/>
            <person name="Lee D.H."/>
            <person name="Yoon H."/>
            <person name="Kim B."/>
            <person name="Yang S.J."/>
            <person name="Lee J.S."/>
            <person name="Lee J.H."/>
        </authorList>
    </citation>
    <scope>NUCLEOTIDE SEQUENCE [LARGE SCALE GENOMIC DNA]</scope>
    <source>
        <strain evidence="5 6">KCTC 15687</strain>
    </source>
</reference>
<feature type="domain" description="Mannitol dehydrogenase C-terminal" evidence="4">
    <location>
        <begin position="333"/>
        <end position="521"/>
    </location>
</feature>
<dbReference type="Gene3D" id="1.10.1040.10">
    <property type="entry name" value="N-(1-d-carboxylethyl)-l-norvaline Dehydrogenase, domain 2"/>
    <property type="match status" value="1"/>
</dbReference>
<dbReference type="GO" id="GO:0016616">
    <property type="term" value="F:oxidoreductase activity, acting on the CH-OH group of donors, NAD or NADP as acceptor"/>
    <property type="evidence" value="ECO:0007669"/>
    <property type="project" value="TreeGrafter"/>
</dbReference>
<sequence>MNLERQILIIENVCRFWERSRNRLQVKGPKKEIAIIFRPLFLLYQNEVEFYKTKEIMKTQVISYNYNRKQVKTGILHIGVGNFHRAHEEFYTNLLLDDSTQQDWGICSAMLLPSDEHLYKALKKQNNEYTLTVCGRNGKDEVYRIGSLVELIWAIENPEAVIAKIADNSTRIITLTITEGGYNIEKSTGEFMLEDENINYDLTHPQTPKTTFGFIAEGLRRRRAAGNGPITILSCDNLQHNGNTAKKAFTTFIQAQDAELATWVAENVTFPNSMVDRITPATRPDDIVRLNTQNGTTDEAPVYCEDFIQWVIEDNFIAGRPAWEKVGVEFTQDVTAYENMKLSLLNASHQLLSYPSFLSGYRKVDDAMHDERIARFVRTFMDVDITPYVPAPGDTDLNLYKQTLIERFGNRSVSDQVARLCFDGVSKFPVYIMPNLIKMIRDHKDLSRLTYLFATYRHYLKYKVDDKGTAFDIAEPWMSTDDKTLIKSDDPIDFLALSPFQSTDLKAANDFVKQYLLMVEAVKEKGAMSVLENILS</sequence>
<protein>
    <submittedName>
        <fullName evidence="5">Mannitol dehydrogenase</fullName>
    </submittedName>
</protein>
<dbReference type="Pfam" id="PF08125">
    <property type="entry name" value="Mannitol_dh_C"/>
    <property type="match status" value="1"/>
</dbReference>
<dbReference type="InterPro" id="IPR023027">
    <property type="entry name" value="Mannitol_DH_CS"/>
</dbReference>
<organism evidence="5 6">
    <name type="scientific">Bacteroides faecalis</name>
    <dbReference type="NCBI Taxonomy" id="2447885"/>
    <lineage>
        <taxon>Bacteria</taxon>
        <taxon>Pseudomonadati</taxon>
        <taxon>Bacteroidota</taxon>
        <taxon>Bacteroidia</taxon>
        <taxon>Bacteroidales</taxon>
        <taxon>Bacteroidaceae</taxon>
        <taxon>Bacteroides</taxon>
    </lineage>
</organism>
<evidence type="ECO:0000259" key="3">
    <source>
        <dbReference type="Pfam" id="PF01232"/>
    </source>
</evidence>
<proteinExistence type="predicted"/>
<dbReference type="InterPro" id="IPR013131">
    <property type="entry name" value="Mannitol_DH_N"/>
</dbReference>
<feature type="domain" description="Mannitol dehydrogenase N-terminal" evidence="3">
    <location>
        <begin position="74"/>
        <end position="325"/>
    </location>
</feature>
<dbReference type="PRINTS" id="PR00084">
    <property type="entry name" value="MTLDHDRGNASE"/>
</dbReference>
<name>A0A401LQS0_9BACE</name>
<dbReference type="SUPFAM" id="SSF51735">
    <property type="entry name" value="NAD(P)-binding Rossmann-fold domains"/>
    <property type="match status" value="1"/>
</dbReference>
<evidence type="ECO:0000259" key="4">
    <source>
        <dbReference type="Pfam" id="PF08125"/>
    </source>
</evidence>
<dbReference type="EMBL" id="BHWB01000002">
    <property type="protein sequence ID" value="GCB33906.1"/>
    <property type="molecule type" value="Genomic_DNA"/>
</dbReference>
<dbReference type="AlphaFoldDB" id="A0A401LQS0"/>
<comment type="caution">
    <text evidence="5">The sequence shown here is derived from an EMBL/GenBank/DDBJ whole genome shotgun (WGS) entry which is preliminary data.</text>
</comment>
<dbReference type="PROSITE" id="PS00974">
    <property type="entry name" value="MANNITOL_DHGENASE"/>
    <property type="match status" value="1"/>
</dbReference>
<dbReference type="InterPro" id="IPR008927">
    <property type="entry name" value="6-PGluconate_DH-like_C_sf"/>
</dbReference>
<dbReference type="Pfam" id="PF01232">
    <property type="entry name" value="Mannitol_dh"/>
    <property type="match status" value="1"/>
</dbReference>
<evidence type="ECO:0000256" key="2">
    <source>
        <dbReference type="ARBA" id="ARBA00023027"/>
    </source>
</evidence>
<dbReference type="GO" id="GO:0019594">
    <property type="term" value="P:mannitol metabolic process"/>
    <property type="evidence" value="ECO:0007669"/>
    <property type="project" value="InterPro"/>
</dbReference>
<dbReference type="PANTHER" id="PTHR43362:SF1">
    <property type="entry name" value="MANNITOL DEHYDROGENASE 2-RELATED"/>
    <property type="match status" value="1"/>
</dbReference>
<dbReference type="SUPFAM" id="SSF48179">
    <property type="entry name" value="6-phosphogluconate dehydrogenase C-terminal domain-like"/>
    <property type="match status" value="1"/>
</dbReference>
<evidence type="ECO:0000313" key="6">
    <source>
        <dbReference type="Proteomes" id="UP000288079"/>
    </source>
</evidence>
<gene>
    <name evidence="5" type="primary">mtlD</name>
    <name evidence="5" type="ORF">KGMB02408_08510</name>
</gene>
<keyword evidence="6" id="KW-1185">Reference proteome</keyword>
<dbReference type="InterPro" id="IPR013328">
    <property type="entry name" value="6PGD_dom2"/>
</dbReference>
<keyword evidence="1" id="KW-0560">Oxidoreductase</keyword>
<dbReference type="PANTHER" id="PTHR43362">
    <property type="entry name" value="MANNITOL DEHYDROGENASE DSF1-RELATED"/>
    <property type="match status" value="1"/>
</dbReference>
<accession>A0A401LQS0</accession>
<dbReference type="Proteomes" id="UP000288079">
    <property type="component" value="Unassembled WGS sequence"/>
</dbReference>
<evidence type="ECO:0000256" key="1">
    <source>
        <dbReference type="ARBA" id="ARBA00023002"/>
    </source>
</evidence>
<dbReference type="Gene3D" id="3.40.50.720">
    <property type="entry name" value="NAD(P)-binding Rossmann-like Domain"/>
    <property type="match status" value="1"/>
</dbReference>
<dbReference type="InterPro" id="IPR000669">
    <property type="entry name" value="Mannitol_DH"/>
</dbReference>
<dbReference type="InterPro" id="IPR050988">
    <property type="entry name" value="Mannitol_DH/Oxidoreductase"/>
</dbReference>
<evidence type="ECO:0000313" key="5">
    <source>
        <dbReference type="EMBL" id="GCB33906.1"/>
    </source>
</evidence>
<dbReference type="InterPro" id="IPR036291">
    <property type="entry name" value="NAD(P)-bd_dom_sf"/>
</dbReference>